<feature type="region of interest" description="Disordered" evidence="5">
    <location>
        <begin position="112"/>
        <end position="132"/>
    </location>
</feature>
<feature type="domain" description="Gram-positive cocci surface proteins LPxTG" evidence="7">
    <location>
        <begin position="1773"/>
        <end position="1808"/>
    </location>
</feature>
<evidence type="ECO:0000256" key="2">
    <source>
        <dbReference type="ARBA" id="ARBA00022525"/>
    </source>
</evidence>
<dbReference type="InterPro" id="IPR032300">
    <property type="entry name" value="Antigen_C"/>
</dbReference>
<gene>
    <name evidence="8" type="ORF">LM011_08415</name>
</gene>
<dbReference type="Gene3D" id="2.60.40.740">
    <property type="match status" value="3"/>
</dbReference>
<dbReference type="Proteomes" id="UP000593929">
    <property type="component" value="Chromosome"/>
</dbReference>
<proteinExistence type="predicted"/>
<feature type="region of interest" description="Disordered" evidence="5">
    <location>
        <begin position="181"/>
        <end position="201"/>
    </location>
</feature>
<dbReference type="NCBIfam" id="TIGR01167">
    <property type="entry name" value="LPXTG_anchor"/>
    <property type="match status" value="1"/>
</dbReference>
<evidence type="ECO:0000256" key="1">
    <source>
        <dbReference type="ARBA" id="ARBA00022512"/>
    </source>
</evidence>
<feature type="transmembrane region" description="Helical" evidence="6">
    <location>
        <begin position="1783"/>
        <end position="1801"/>
    </location>
</feature>
<accession>A0A7L9VRD4</accession>
<keyword evidence="2" id="KW-0964">Secreted</keyword>
<dbReference type="Pfam" id="PF18652">
    <property type="entry name" value="Adhesin_P1_N"/>
    <property type="match status" value="2"/>
</dbReference>
<dbReference type="EMBL" id="CP062966">
    <property type="protein sequence ID" value="QOL69396.1"/>
    <property type="molecule type" value="Genomic_DNA"/>
</dbReference>
<evidence type="ECO:0000259" key="7">
    <source>
        <dbReference type="PROSITE" id="PS50847"/>
    </source>
</evidence>
<keyword evidence="1" id="KW-0134">Cell wall</keyword>
<feature type="region of interest" description="Disordered" evidence="5">
    <location>
        <begin position="1702"/>
        <end position="1753"/>
    </location>
</feature>
<keyword evidence="6" id="KW-0812">Transmembrane</keyword>
<evidence type="ECO:0000313" key="8">
    <source>
        <dbReference type="EMBL" id="QOL69396.1"/>
    </source>
</evidence>
<keyword evidence="6" id="KW-0472">Membrane</keyword>
<reference evidence="8 9" key="1">
    <citation type="submission" date="2020-10" db="EMBL/GenBank/DDBJ databases">
        <title>Genome sequencing of Lactobacillus mucosae KCTC 21011.</title>
        <authorList>
            <person name="Kim J."/>
        </authorList>
    </citation>
    <scope>NUCLEOTIDE SEQUENCE [LARGE SCALE GENOMIC DNA]</scope>
    <source>
        <strain evidence="8 9">LM011</strain>
    </source>
</reference>
<evidence type="ECO:0000256" key="6">
    <source>
        <dbReference type="SAM" id="Phobius"/>
    </source>
</evidence>
<keyword evidence="6" id="KW-1133">Transmembrane helix</keyword>
<dbReference type="InterPro" id="IPR036234">
    <property type="entry name" value="SA_I/II_PAC_V_sf"/>
</dbReference>
<organism evidence="8 9">
    <name type="scientific">Limosilactobacillus mucosae</name>
    <name type="common">Lactobacillus mucosae</name>
    <dbReference type="NCBI Taxonomy" id="97478"/>
    <lineage>
        <taxon>Bacteria</taxon>
        <taxon>Bacillati</taxon>
        <taxon>Bacillota</taxon>
        <taxon>Bacilli</taxon>
        <taxon>Lactobacillales</taxon>
        <taxon>Lactobacillaceae</taxon>
        <taxon>Limosilactobacillus</taxon>
    </lineage>
</organism>
<protein>
    <submittedName>
        <fullName evidence="8">LPXTG cell wall anchor domain-containing protein</fullName>
    </submittedName>
</protein>
<evidence type="ECO:0000313" key="9">
    <source>
        <dbReference type="Proteomes" id="UP000593929"/>
    </source>
</evidence>
<dbReference type="Gene3D" id="2.60.530.10">
    <property type="entry name" value="Major cell-surface adhesin PAc"/>
    <property type="match status" value="1"/>
</dbReference>
<feature type="compositionally biased region" description="Polar residues" evidence="5">
    <location>
        <begin position="1702"/>
        <end position="1712"/>
    </location>
</feature>
<dbReference type="Pfam" id="PF17998">
    <property type="entry name" value="AgI_II_C2"/>
    <property type="match status" value="3"/>
</dbReference>
<dbReference type="Pfam" id="PF19258">
    <property type="entry name" value="KxYKxGKxW_sig"/>
    <property type="match status" value="1"/>
</dbReference>
<dbReference type="InterPro" id="IPR026345">
    <property type="entry name" value="Adh_isopep-form_adh_dom"/>
</dbReference>
<dbReference type="InterPro" id="IPR022263">
    <property type="entry name" value="KxYKxGKxW"/>
</dbReference>
<sequence>MINLEKKTSQPVEAEMHYKMYKDGKKLVTAGITTLMFSGFVLGTQTTAHADTTSDTSSDGGQAQATTGGNAVTQTTAASAASANTASQAGTITQPVNVDSSALDQAVEAAKQVGLNPTQKPTTSSTVAPSEVDSAKAQIESDYASQAAKLNEATEQQQTINKYNGANGDHTALDEAVKKAQNTPGLSVKQDETKTSTFQASDKSGIANWEKSTASDYASQVDAINKAIDAQKQNNSANGQVVDSSTVIQKLVVDHDSGSTVSVTNVVNGTVNELKDAMLNGADHMGDGYWIGSIDRTKPATFTVTYSNLSKITYNGRKITKVTYDVTLTPHSDSDEGYDFGVLNDFAYGLYLNRDIANLKMKMYYDNGELVDFSAGNAYLSVNSLNNYTNNLKAYSIETVRVNSGGQALALRGSSVTVHNGNTLYSDKANTWTTDGHYAATDDSANKESFELNPNSVTDSNIPKGWDTTDSASRYYGAGLVKLTGTVLDFDLYADNTGIPEGTYWRNGLWYNTSTIIPVTPTTEIHYHYNVAKVRQTPTSEKLSYQYHNLNVATTPDKNWTQGDQVVTGKTEIAGDVATATISMNYAKPSDSKESMSKLAVTDNYSQMAKYVTYQGAQVYENDQLATDQYNIVNDAKNGTVTATRKDASKAPGGSIKLVVDFKINENTPSGTKLINGGSATINNETATTPEVPVNTYDQTADKHWIEGSQVVDGKTYINDDVITTKVDMSLPDPSTLAHSLTNVTIDDNYTDFANKAKLQSYRVEENGNDVTDQYTVTNKDGHLTAVRKDASTAPAGTASLIATWLINSDVASGTTFTNAGSGRINNHTVDTNTPIVKTYEQTANKHWVEGSQTVDDKTYINGDTIHARVEMSLPNKSDLAKPLTDVTLVDDYSEFQKNVTYQSAQVIENGKDATSQYTITNVGGKITAMRKTPGDAPAGNVQLLVNFKINDGVASGTTFTNRGSGRINNHTVNTNNAKVVTYVQSTDKHWVEGTQTVDGKTYVDGDTVNAEISSNLPDPSTLAKKLTGIKITDDYTNFMSHVEVESVKVKENDKDVSTEYDITIKDGKIVATRKDASKAPGGTVKLDVTFKVKDDVASGTVFQNSGAVMINDSTVETPKPTVVTYKQTSDKHWTEGSQDVDGKVYVSGDEAQADVSMSLPDPSALAKALTKVEVVDDYSSFADKVDYKDAKVYENGVDVTSEYEIVNKDGKVTATRKDASKAPKGTVDLHVTWTIHSDVANGTELTNNGSGTINSETVKTPSRKVTVYTQDADKHWVEGDQTVDNKTYVDGDEAHGRVTMSLPDPSMLAKKLSDVTLVDDYTDFMDKVTYESAQVFENGKDMTAEYIITNVNGKVTAMRKDPSTTPAGHAQLLVNFKINDDVKSGTVLTNKGSGRINNKTVSTNEAKITVYTQDADKHWTEGSQVVDGEVFVDGAITHATVTTTLPDQSTLAKPLTDITITDDYSQFADKVDLQDVHVLENDKDVTDQYTITKQDGKVVATRKDASKAPAGKAQLVLTFKLHADVESGTKLINKGSSMINKHTVSTNDATITTFKPNPKKDIVVSVDNTKSLNGANIDLNSTFDYKLEGATLPMNSNALSEYGFHDDYDQTHDQYNGGYVVLLNNDVTLTDGTVLKKGTDVTKYTTQTIDQENGKVDIEFDSDFLAKVDRTKSEFGATAYLAMTRIKAGDVENKYTNTINGTEFTSNTVTSHTDEPKPNTPETPSTPKTETPTTPQSTTPETPIKTSQQPVFASVQPATVAAERQATPQQALPQTGNDKDEALALTGLASLLFGLGTLGLKKRRRRA</sequence>
<keyword evidence="3" id="KW-0732">Signal</keyword>
<dbReference type="RefSeq" id="WP_193018771.1">
    <property type="nucleotide sequence ID" value="NZ_CBCRVQ010000001.1"/>
</dbReference>
<keyword evidence="4" id="KW-0572">Peptidoglycan-anchor</keyword>
<feature type="compositionally biased region" description="Polar residues" evidence="5">
    <location>
        <begin position="115"/>
        <end position="128"/>
    </location>
</feature>
<feature type="compositionally biased region" description="Low complexity" evidence="5">
    <location>
        <begin position="1721"/>
        <end position="1744"/>
    </location>
</feature>
<evidence type="ECO:0000256" key="4">
    <source>
        <dbReference type="ARBA" id="ARBA00023088"/>
    </source>
</evidence>
<dbReference type="InterPro" id="IPR041324">
    <property type="entry name" value="AgI/II_N"/>
</dbReference>
<dbReference type="PROSITE" id="PS50847">
    <property type="entry name" value="GRAM_POS_ANCHORING"/>
    <property type="match status" value="1"/>
</dbReference>
<name>A0A7L9VRD4_LIMMU</name>
<dbReference type="InterPro" id="IPR019931">
    <property type="entry name" value="LPXTG_anchor"/>
</dbReference>
<dbReference type="SUPFAM" id="SSF74914">
    <property type="entry name" value="V-region of surface antigen I/II (SA I/II, PAC)"/>
    <property type="match status" value="1"/>
</dbReference>
<evidence type="ECO:0000256" key="5">
    <source>
        <dbReference type="SAM" id="MobiDB-lite"/>
    </source>
</evidence>
<evidence type="ECO:0000256" key="3">
    <source>
        <dbReference type="ARBA" id="ARBA00022729"/>
    </source>
</evidence>
<dbReference type="NCBIfam" id="TIGR03715">
    <property type="entry name" value="KxYKxGKxW"/>
    <property type="match status" value="1"/>
</dbReference>
<feature type="region of interest" description="Disordered" evidence="5">
    <location>
        <begin position="50"/>
        <end position="70"/>
    </location>
</feature>
<dbReference type="Pfam" id="PF16364">
    <property type="entry name" value="Antigen_C"/>
    <property type="match status" value="1"/>
</dbReference>